<evidence type="ECO:0000313" key="2">
    <source>
        <dbReference type="Proteomes" id="UP001204798"/>
    </source>
</evidence>
<accession>A0ABT2EP23</accession>
<protein>
    <submittedName>
        <fullName evidence="1">Squalene cyclase</fullName>
    </submittedName>
</protein>
<dbReference type="Gene3D" id="1.50.10.20">
    <property type="match status" value="2"/>
</dbReference>
<evidence type="ECO:0000313" key="1">
    <source>
        <dbReference type="EMBL" id="MCS3919718.1"/>
    </source>
</evidence>
<reference evidence="1 2" key="1">
    <citation type="submission" date="2022-08" db="EMBL/GenBank/DDBJ databases">
        <title>Bacterial and archaeal communities from various locations to study Microbial Dark Matter (Phase II).</title>
        <authorList>
            <person name="Stepanauskas R."/>
        </authorList>
    </citation>
    <scope>NUCLEOTIDE SEQUENCE [LARGE SCALE GENOMIC DNA]</scope>
    <source>
        <strain evidence="1 2">PD1</strain>
    </source>
</reference>
<dbReference type="CDD" id="cd00688">
    <property type="entry name" value="ISOPREN_C2_like"/>
    <property type="match status" value="1"/>
</dbReference>
<dbReference type="Proteomes" id="UP001204798">
    <property type="component" value="Unassembled WGS sequence"/>
</dbReference>
<proteinExistence type="predicted"/>
<dbReference type="EMBL" id="JANUCP010000003">
    <property type="protein sequence ID" value="MCS3919718.1"/>
    <property type="molecule type" value="Genomic_DNA"/>
</dbReference>
<comment type="caution">
    <text evidence="1">The sequence shown here is derived from an EMBL/GenBank/DDBJ whole genome shotgun (WGS) entry which is preliminary data.</text>
</comment>
<dbReference type="InterPro" id="IPR008930">
    <property type="entry name" value="Terpenoid_cyclase/PrenylTrfase"/>
</dbReference>
<organism evidence="1 2">
    <name type="scientific">Candidatus Fervidibacter sacchari</name>
    <dbReference type="NCBI Taxonomy" id="1448929"/>
    <lineage>
        <taxon>Bacteria</taxon>
        <taxon>Candidatus Fervidibacterota</taxon>
        <taxon>Candidatus Fervidibacter</taxon>
    </lineage>
</organism>
<name>A0ABT2EP23_9BACT</name>
<dbReference type="SUPFAM" id="SSF48239">
    <property type="entry name" value="Terpenoid cyclases/Protein prenyltransferases"/>
    <property type="match status" value="2"/>
</dbReference>
<gene>
    <name evidence="1" type="ORF">M2350_002131</name>
</gene>
<sequence>MPRALGASMETFWRQWADPRERFKWVQQLVEENPRHPFAFLWRSESWAGVAARRNLIGLKLKRDEPLRLKLVKGILSEQYPKGGFRSSIGWTGLRLFQLAELETPPDHPSIQRALEWLRKRQDYDGSLLEMPRVPTAYPSVWGEEVRFPPMAVGVTAFVLCGVLRWDRESSWVKRAIVWVARQIAESKIICCRSCAVHALHALSISHHESLVVKVAVEKLVEWFAEHQTEQGEWFSFPEASFAVLFGLSVCPMPEARWQIAKALPVLAGMQYSDGGWGRTYRAEKTWLVTKALLFHELLDSFVSLTEQCPWLVRPMEWLDRLPPSLDEPGAAV</sequence>
<keyword evidence="2" id="KW-1185">Reference proteome</keyword>
<dbReference type="RefSeq" id="WP_259096462.1">
    <property type="nucleotide sequence ID" value="NZ_CP130454.1"/>
</dbReference>